<dbReference type="HOGENOM" id="CLU_569900_0_0_1"/>
<dbReference type="RefSeq" id="XP_007787639.1">
    <property type="nucleotide sequence ID" value="XM_007789449.1"/>
</dbReference>
<evidence type="ECO:0000256" key="1">
    <source>
        <dbReference type="SAM" id="MobiDB-lite"/>
    </source>
</evidence>
<evidence type="ECO:0000313" key="3">
    <source>
        <dbReference type="Proteomes" id="UP000019373"/>
    </source>
</evidence>
<keyword evidence="3" id="KW-1185">Reference proteome</keyword>
<gene>
    <name evidence="2" type="ORF">EPUS_08836</name>
</gene>
<dbReference type="EMBL" id="KE720834">
    <property type="protein sequence ID" value="ERF75022.1"/>
    <property type="molecule type" value="Genomic_DNA"/>
</dbReference>
<feature type="region of interest" description="Disordered" evidence="1">
    <location>
        <begin position="141"/>
        <end position="254"/>
    </location>
</feature>
<dbReference type="OrthoDB" id="10365866at2759"/>
<feature type="compositionally biased region" description="Polar residues" evidence="1">
    <location>
        <begin position="202"/>
        <end position="212"/>
    </location>
</feature>
<evidence type="ECO:0000313" key="2">
    <source>
        <dbReference type="EMBL" id="ERF75022.1"/>
    </source>
</evidence>
<dbReference type="AlphaFoldDB" id="U1GBT4"/>
<proteinExistence type="predicted"/>
<feature type="compositionally biased region" description="Basic and acidic residues" evidence="1">
    <location>
        <begin position="162"/>
        <end position="178"/>
    </location>
</feature>
<reference evidence="3" key="1">
    <citation type="journal article" date="2014" name="BMC Genomics">
        <title>Genome characteristics reveal the impact of lichenization on lichen-forming fungus Endocarpon pusillum Hedwig (Verrucariales, Ascomycota).</title>
        <authorList>
            <person name="Wang Y.-Y."/>
            <person name="Liu B."/>
            <person name="Zhang X.-Y."/>
            <person name="Zhou Q.-M."/>
            <person name="Zhang T."/>
            <person name="Li H."/>
            <person name="Yu Y.-F."/>
            <person name="Zhang X.-L."/>
            <person name="Hao X.-Y."/>
            <person name="Wang M."/>
            <person name="Wang L."/>
            <person name="Wei J.-C."/>
        </authorList>
    </citation>
    <scope>NUCLEOTIDE SEQUENCE [LARGE SCALE GENOMIC DNA]</scope>
    <source>
        <strain evidence="3">Z07020 / HMAS-L-300199</strain>
    </source>
</reference>
<dbReference type="Proteomes" id="UP000019373">
    <property type="component" value="Unassembled WGS sequence"/>
</dbReference>
<organism evidence="2 3">
    <name type="scientific">Endocarpon pusillum (strain Z07020 / HMAS-L-300199)</name>
    <name type="common">Lichen-forming fungus</name>
    <dbReference type="NCBI Taxonomy" id="1263415"/>
    <lineage>
        <taxon>Eukaryota</taxon>
        <taxon>Fungi</taxon>
        <taxon>Dikarya</taxon>
        <taxon>Ascomycota</taxon>
        <taxon>Pezizomycotina</taxon>
        <taxon>Eurotiomycetes</taxon>
        <taxon>Chaetothyriomycetidae</taxon>
        <taxon>Verrucariales</taxon>
        <taxon>Verrucariaceae</taxon>
        <taxon>Endocarpon</taxon>
    </lineage>
</organism>
<dbReference type="GeneID" id="19243678"/>
<sequence length="479" mass="53365">MSSRLRNFQVAEPIEPGQCVLIRQSPSRSPIGPNLPNYSLAVVCTESMIPTKTARLKSAVGVTTQHGPFPVWLIGKSEFFWLTRARMFHFEEAHKEEWKRADPNSDFTSYFTLAKENSGNLEFWTNVILEHKKMVDAREGNLSAQTGQKHLRESSSSSNDLSGRERTTEDSDDSHLEDSDYEGPIRKKSRSKTTKAPVSDGEATTSAQLTASTPPPCMVGPPPRLQTPAPPPYITPAASSQDGGIIKPEPSDEDDAIPIKDLVQVFVGQTNDAPFECSRASLAQSAILTERITTRAGERLCSFIMDPTFSDIAPSDFKAVVQFLNAYEYEPLLLTSSADGKPILDESAAPINYPADLLRSANLFNLAKRLQLPAFGHLVFRKILHGHRSYDTQPFLAFATRILTYAGCDFADGDPIKGVLEEWVVKFLAEHMHTMCSRIVRDARAFWELMRVKGVEARVMEMRLKLCREFPGGRIKIED</sequence>
<accession>U1GBT4</accession>
<protein>
    <recommendedName>
        <fullName evidence="4">BTB domain-containing protein</fullName>
    </recommendedName>
</protein>
<feature type="compositionally biased region" description="Pro residues" evidence="1">
    <location>
        <begin position="213"/>
        <end position="234"/>
    </location>
</feature>
<name>U1GBT4_ENDPU</name>
<evidence type="ECO:0008006" key="4">
    <source>
        <dbReference type="Google" id="ProtNLM"/>
    </source>
</evidence>
<dbReference type="eggNOG" id="ENOG502RVVV">
    <property type="taxonomic scope" value="Eukaryota"/>
</dbReference>